<feature type="region of interest" description="Disordered" evidence="4">
    <location>
        <begin position="326"/>
        <end position="347"/>
    </location>
</feature>
<protein>
    <submittedName>
        <fullName evidence="7">Alpha/beta hydrolase</fullName>
    </submittedName>
</protein>
<feature type="domain" description="AB hydrolase-1" evidence="5">
    <location>
        <begin position="93"/>
        <end position="286"/>
    </location>
</feature>
<keyword evidence="3 7" id="KW-0378">Hydrolase</keyword>
<evidence type="ECO:0000256" key="1">
    <source>
        <dbReference type="ARBA" id="ARBA00010088"/>
    </source>
</evidence>
<proteinExistence type="inferred from homology"/>
<gene>
    <name evidence="7" type="ORF">GCM10023321_37090</name>
</gene>
<comment type="caution">
    <text evidence="7">The sequence shown here is derived from an EMBL/GenBank/DDBJ whole genome shotgun (WGS) entry which is preliminary data.</text>
</comment>
<dbReference type="GO" id="GO:0016787">
    <property type="term" value="F:hydrolase activity"/>
    <property type="evidence" value="ECO:0007669"/>
    <property type="project" value="UniProtKB-KW"/>
</dbReference>
<evidence type="ECO:0000313" key="7">
    <source>
        <dbReference type="EMBL" id="GAA5158004.1"/>
    </source>
</evidence>
<keyword evidence="2" id="KW-0732">Signal</keyword>
<comment type="similarity">
    <text evidence="1">Belongs to the peptidase S33 family.</text>
</comment>
<evidence type="ECO:0000313" key="8">
    <source>
        <dbReference type="Proteomes" id="UP001428817"/>
    </source>
</evidence>
<feature type="domain" description="Peptidase S33 tripeptidyl aminopeptidase-like C-terminal" evidence="6">
    <location>
        <begin position="381"/>
        <end position="483"/>
    </location>
</feature>
<evidence type="ECO:0000256" key="4">
    <source>
        <dbReference type="SAM" id="MobiDB-lite"/>
    </source>
</evidence>
<dbReference type="PANTHER" id="PTHR43248">
    <property type="entry name" value="2-SUCCINYL-6-HYDROXY-2,4-CYCLOHEXADIENE-1-CARBOXYLATE SYNTHASE"/>
    <property type="match status" value="1"/>
</dbReference>
<dbReference type="InterPro" id="IPR013595">
    <property type="entry name" value="Pept_S33_TAP-like_C"/>
</dbReference>
<evidence type="ECO:0000256" key="2">
    <source>
        <dbReference type="ARBA" id="ARBA00022729"/>
    </source>
</evidence>
<dbReference type="SUPFAM" id="SSF53474">
    <property type="entry name" value="alpha/beta-Hydrolases"/>
    <property type="match status" value="1"/>
</dbReference>
<reference evidence="8" key="1">
    <citation type="journal article" date="2019" name="Int. J. Syst. Evol. Microbiol.">
        <title>The Global Catalogue of Microorganisms (GCM) 10K type strain sequencing project: providing services to taxonomists for standard genome sequencing and annotation.</title>
        <authorList>
            <consortium name="The Broad Institute Genomics Platform"/>
            <consortium name="The Broad Institute Genome Sequencing Center for Infectious Disease"/>
            <person name="Wu L."/>
            <person name="Ma J."/>
        </authorList>
    </citation>
    <scope>NUCLEOTIDE SEQUENCE [LARGE SCALE GENOMIC DNA]</scope>
    <source>
        <strain evidence="8">JCM 18303</strain>
    </source>
</reference>
<dbReference type="Gene3D" id="3.40.50.1820">
    <property type="entry name" value="alpha/beta hydrolase"/>
    <property type="match status" value="1"/>
</dbReference>
<dbReference type="InterPro" id="IPR051601">
    <property type="entry name" value="Serine_prot/Carboxylest_S33"/>
</dbReference>
<evidence type="ECO:0000259" key="5">
    <source>
        <dbReference type="Pfam" id="PF00561"/>
    </source>
</evidence>
<sequence>MPPYADELADAAATPALEWRDCAEGFQCATAQVPLDYREPERTKIDLALIKLPASDPSRRIGTLFVNFGGPGPSGVDRMRQRARWPWLFSEELRARFDLVSWDPRGVNRSTSVRCFPDDAQRNAFFTAFPDVPDTPAGEPAFFRASRELADRCAQQSGWLLPHLNSVNTVRDLDLLRRAVGDAKLTYHGISYGTYLGALYANLFPGRVRALALDATLDPLGNAVGHASSALHRPVDTRQGLPDALADTFHAFRRECAAAGPSRCAFAGGDLAALVDRARRRPIPLTEPDGTRVDYTSSKIIELVAGLDVPGDWPDAAATLRRLADTAPATRPTGVPEAPDPQPYPANRTEAYNAIQCADSATPRSESDYSALAAAEDARVPYFGRRTVYNMMTCAYWPAEAVAPYTGRWDRIPANPVLVINSRVDPATPHPGAVDTVRLLARARLLTVDGAGHSTMFVRSLCAERVKREYLIDGILPPEGTSCPVDRSPFAP</sequence>
<dbReference type="Pfam" id="PF00561">
    <property type="entry name" value="Abhydrolase_1"/>
    <property type="match status" value="1"/>
</dbReference>
<accession>A0ABP9Q7A0</accession>
<evidence type="ECO:0000259" key="6">
    <source>
        <dbReference type="Pfam" id="PF08386"/>
    </source>
</evidence>
<dbReference type="Pfam" id="PF08386">
    <property type="entry name" value="Abhydrolase_4"/>
    <property type="match status" value="1"/>
</dbReference>
<dbReference type="PANTHER" id="PTHR43248:SF29">
    <property type="entry name" value="TRIPEPTIDYL AMINOPEPTIDASE"/>
    <property type="match status" value="1"/>
</dbReference>
<dbReference type="InterPro" id="IPR029058">
    <property type="entry name" value="AB_hydrolase_fold"/>
</dbReference>
<name>A0ABP9Q7A0_9PSEU</name>
<dbReference type="EMBL" id="BAABJP010000015">
    <property type="protein sequence ID" value="GAA5158004.1"/>
    <property type="molecule type" value="Genomic_DNA"/>
</dbReference>
<keyword evidence="8" id="KW-1185">Reference proteome</keyword>
<dbReference type="InterPro" id="IPR000073">
    <property type="entry name" value="AB_hydrolase_1"/>
</dbReference>
<organism evidence="7 8">
    <name type="scientific">Pseudonocardia eucalypti</name>
    <dbReference type="NCBI Taxonomy" id="648755"/>
    <lineage>
        <taxon>Bacteria</taxon>
        <taxon>Bacillati</taxon>
        <taxon>Actinomycetota</taxon>
        <taxon>Actinomycetes</taxon>
        <taxon>Pseudonocardiales</taxon>
        <taxon>Pseudonocardiaceae</taxon>
        <taxon>Pseudonocardia</taxon>
    </lineage>
</organism>
<evidence type="ECO:0000256" key="3">
    <source>
        <dbReference type="ARBA" id="ARBA00022801"/>
    </source>
</evidence>
<dbReference type="Proteomes" id="UP001428817">
    <property type="component" value="Unassembled WGS sequence"/>
</dbReference>